<evidence type="ECO:0000256" key="1">
    <source>
        <dbReference type="ARBA" id="ARBA00004141"/>
    </source>
</evidence>
<keyword evidence="9" id="KW-1185">Reference proteome</keyword>
<protein>
    <recommendedName>
        <fullName evidence="7">Tetraspanin</fullName>
    </recommendedName>
</protein>
<proteinExistence type="inferred from homology"/>
<dbReference type="InterPro" id="IPR000301">
    <property type="entry name" value="Tetraspanin_animals"/>
</dbReference>
<feature type="disulfide bond" evidence="6">
    <location>
        <begin position="139"/>
        <end position="169"/>
    </location>
</feature>
<name>A0A6G1QTC4_CHAAH</name>
<dbReference type="InterPro" id="IPR008952">
    <property type="entry name" value="Tetraspanin_EC2_sf"/>
</dbReference>
<dbReference type="PANTHER" id="PTHR19282:SF456">
    <property type="entry name" value="CD63 MOLECULE"/>
    <property type="match status" value="1"/>
</dbReference>
<evidence type="ECO:0000256" key="6">
    <source>
        <dbReference type="PIRSR" id="PIRSR002419-1"/>
    </source>
</evidence>
<keyword evidence="4 7" id="KW-1133">Transmembrane helix</keyword>
<keyword evidence="6" id="KW-1015">Disulfide bond</keyword>
<dbReference type="Gene3D" id="1.10.1450.10">
    <property type="entry name" value="Tetraspanin"/>
    <property type="match status" value="1"/>
</dbReference>
<comment type="subcellular location">
    <subcellularLocation>
        <location evidence="1 7">Membrane</location>
        <topology evidence="1 7">Multi-pass membrane protein</topology>
    </subcellularLocation>
</comment>
<dbReference type="InterPro" id="IPR018499">
    <property type="entry name" value="Tetraspanin/Peripherin"/>
</dbReference>
<evidence type="ECO:0000313" key="9">
    <source>
        <dbReference type="Proteomes" id="UP000503349"/>
    </source>
</evidence>
<keyword evidence="5 7" id="KW-0472">Membrane</keyword>
<comment type="similarity">
    <text evidence="2 7">Belongs to the tetraspanin (TM4SF) family.</text>
</comment>
<evidence type="ECO:0000256" key="2">
    <source>
        <dbReference type="ARBA" id="ARBA00006840"/>
    </source>
</evidence>
<dbReference type="PANTHER" id="PTHR19282">
    <property type="entry name" value="TETRASPANIN"/>
    <property type="match status" value="1"/>
</dbReference>
<keyword evidence="3 7" id="KW-0812">Transmembrane</keyword>
<evidence type="ECO:0000256" key="5">
    <source>
        <dbReference type="ARBA" id="ARBA00023136"/>
    </source>
</evidence>
<dbReference type="OrthoDB" id="6134317at2759"/>
<reference evidence="8 9" key="1">
    <citation type="submission" date="2019-02" db="EMBL/GenBank/DDBJ databases">
        <title>Opniocepnalus argus genome.</title>
        <authorList>
            <person name="Zhou C."/>
            <person name="Xiao S."/>
        </authorList>
    </citation>
    <scope>NUCLEOTIDE SEQUENCE [LARGE SCALE GENOMIC DNA]</scope>
    <source>
        <strain evidence="8">OARG1902GOOAL</strain>
        <tissue evidence="8">Muscle</tissue>
    </source>
</reference>
<organism evidence="8 9">
    <name type="scientific">Channa argus</name>
    <name type="common">Northern snakehead</name>
    <name type="synonym">Ophicephalus argus</name>
    <dbReference type="NCBI Taxonomy" id="215402"/>
    <lineage>
        <taxon>Eukaryota</taxon>
        <taxon>Metazoa</taxon>
        <taxon>Chordata</taxon>
        <taxon>Craniata</taxon>
        <taxon>Vertebrata</taxon>
        <taxon>Euteleostomi</taxon>
        <taxon>Actinopterygii</taxon>
        <taxon>Neopterygii</taxon>
        <taxon>Teleostei</taxon>
        <taxon>Neoteleostei</taxon>
        <taxon>Acanthomorphata</taxon>
        <taxon>Anabantaria</taxon>
        <taxon>Anabantiformes</taxon>
        <taxon>Channoidei</taxon>
        <taxon>Channidae</taxon>
        <taxon>Channa</taxon>
    </lineage>
</organism>
<dbReference type="EMBL" id="CM015732">
    <property type="protein sequence ID" value="KAF3705326.1"/>
    <property type="molecule type" value="Genomic_DNA"/>
</dbReference>
<dbReference type="PROSITE" id="PS51257">
    <property type="entry name" value="PROKAR_LIPOPROTEIN"/>
    <property type="match status" value="1"/>
</dbReference>
<dbReference type="GO" id="GO:1900746">
    <property type="term" value="P:regulation of vascular endothelial growth factor signaling pathway"/>
    <property type="evidence" value="ECO:0007669"/>
    <property type="project" value="TreeGrafter"/>
</dbReference>
<feature type="transmembrane region" description="Helical" evidence="7">
    <location>
        <begin position="51"/>
        <end position="70"/>
    </location>
</feature>
<feature type="transmembrane region" description="Helical" evidence="7">
    <location>
        <begin position="79"/>
        <end position="100"/>
    </location>
</feature>
<evidence type="ECO:0000313" key="8">
    <source>
        <dbReference type="EMBL" id="KAF3705326.1"/>
    </source>
</evidence>
<dbReference type="Proteomes" id="UP000503349">
    <property type="component" value="Chromosome 21"/>
</dbReference>
<accession>A0A6G1QTC4</accession>
<dbReference type="Pfam" id="PF00335">
    <property type="entry name" value="Tetraspanin"/>
    <property type="match status" value="1"/>
</dbReference>
<sequence length="242" mass="25940">MGKINGCLKCIFIFFNVLFALLGCLMILGAVRSTAYSTQMSTVGGVNLGWSWVFAIGILGVSTLGIYAVCSEKPVIIKIFAGFMGFGMIIMLIFGIVVAVSRNKVRDGFQDSTSEVAQNFMKDDETRLLLDGLQSSLQCCGISSAEDWGNSIPESCECRSTRGSFTSGCKPKPQGASGPEQIYAQTCSEFIYGLFDTIFSIAMGMCFGFAVTALLGLLISLLMIHQVKNADMAGASMAMKGY</sequence>
<gene>
    <name evidence="8" type="ORF">EXN66_Car021017</name>
</gene>
<dbReference type="PRINTS" id="PR00259">
    <property type="entry name" value="TMFOUR"/>
</dbReference>
<feature type="disulfide bond" evidence="6">
    <location>
        <begin position="140"/>
        <end position="156"/>
    </location>
</feature>
<dbReference type="AlphaFoldDB" id="A0A6G1QTC4"/>
<feature type="transmembrane region" description="Helical" evidence="7">
    <location>
        <begin position="12"/>
        <end position="31"/>
    </location>
</feature>
<dbReference type="SUPFAM" id="SSF48652">
    <property type="entry name" value="Tetraspanin"/>
    <property type="match status" value="1"/>
</dbReference>
<evidence type="ECO:0000256" key="3">
    <source>
        <dbReference type="ARBA" id="ARBA00022692"/>
    </source>
</evidence>
<evidence type="ECO:0000256" key="4">
    <source>
        <dbReference type="ARBA" id="ARBA00022989"/>
    </source>
</evidence>
<evidence type="ECO:0000256" key="7">
    <source>
        <dbReference type="RuleBase" id="RU361218"/>
    </source>
</evidence>
<dbReference type="PIRSF" id="PIRSF002419">
    <property type="entry name" value="Tetraspanin"/>
    <property type="match status" value="1"/>
</dbReference>
<feature type="transmembrane region" description="Helical" evidence="7">
    <location>
        <begin position="198"/>
        <end position="224"/>
    </location>
</feature>
<dbReference type="GO" id="GO:0005886">
    <property type="term" value="C:plasma membrane"/>
    <property type="evidence" value="ECO:0007669"/>
    <property type="project" value="TreeGrafter"/>
</dbReference>
<reference evidence="9" key="2">
    <citation type="submission" date="2019-02" db="EMBL/GenBank/DDBJ databases">
        <title>Opniocepnalus argus Var Kimnra genome.</title>
        <authorList>
            <person name="Zhou C."/>
            <person name="Xiao S."/>
        </authorList>
    </citation>
    <scope>NUCLEOTIDE SEQUENCE [LARGE SCALE GENOMIC DNA]</scope>
</reference>